<evidence type="ECO:0000256" key="6">
    <source>
        <dbReference type="ARBA" id="ARBA00023128"/>
    </source>
</evidence>
<organism evidence="10 11">
    <name type="scientific">Ceratotherium simum simum</name>
    <name type="common">Southern white rhinoceros</name>
    <dbReference type="NCBI Taxonomy" id="73337"/>
    <lineage>
        <taxon>Eukaryota</taxon>
        <taxon>Metazoa</taxon>
        <taxon>Chordata</taxon>
        <taxon>Craniata</taxon>
        <taxon>Vertebrata</taxon>
        <taxon>Euteleostomi</taxon>
        <taxon>Mammalia</taxon>
        <taxon>Eutheria</taxon>
        <taxon>Laurasiatheria</taxon>
        <taxon>Perissodactyla</taxon>
        <taxon>Rhinocerotidae</taxon>
        <taxon>Ceratotherium</taxon>
    </lineage>
</organism>
<reference evidence="11" key="1">
    <citation type="submission" date="2025-08" db="UniProtKB">
        <authorList>
            <consortium name="RefSeq"/>
        </authorList>
    </citation>
    <scope>IDENTIFICATION</scope>
</reference>
<dbReference type="CDD" id="cd00922">
    <property type="entry name" value="Cyt_c_Oxidase_IV"/>
    <property type="match status" value="1"/>
</dbReference>
<dbReference type="PANTHER" id="PTHR10707">
    <property type="entry name" value="CYTOCHROME C OXIDASE SUBUNIT IV"/>
    <property type="match status" value="1"/>
</dbReference>
<evidence type="ECO:0000256" key="8">
    <source>
        <dbReference type="ARBA" id="ARBA00031366"/>
    </source>
</evidence>
<evidence type="ECO:0000256" key="3">
    <source>
        <dbReference type="ARBA" id="ARBA00008135"/>
    </source>
</evidence>
<evidence type="ECO:0000313" key="10">
    <source>
        <dbReference type="Proteomes" id="UP000694910"/>
    </source>
</evidence>
<dbReference type="PRINTS" id="PR01873">
    <property type="entry name" value="CYTCOXIDASE4"/>
</dbReference>
<gene>
    <name evidence="11" type="primary">LOC101400134</name>
</gene>
<evidence type="ECO:0000256" key="4">
    <source>
        <dbReference type="ARBA" id="ARBA00019419"/>
    </source>
</evidence>
<keyword evidence="6" id="KW-0496">Mitochondrion</keyword>
<evidence type="ECO:0000256" key="5">
    <source>
        <dbReference type="ARBA" id="ARBA00022792"/>
    </source>
</evidence>
<keyword evidence="7" id="KW-0472">Membrane</keyword>
<protein>
    <recommendedName>
        <fullName evidence="4">Cytochrome c oxidase subunit 4 isoform 1, mitochondrial</fullName>
    </recommendedName>
    <alternativeName>
        <fullName evidence="8">Cytochrome c oxidase polypeptide IV</fullName>
    </alternativeName>
    <alternativeName>
        <fullName evidence="9">Cytochrome c oxidase subunit IV isoform 1</fullName>
    </alternativeName>
</protein>
<dbReference type="GeneID" id="101400134"/>
<comment type="pathway">
    <text evidence="2">Energy metabolism; oxidative phosphorylation.</text>
</comment>
<dbReference type="RefSeq" id="XP_004421186.1">
    <property type="nucleotide sequence ID" value="XM_004421129.2"/>
</dbReference>
<keyword evidence="10" id="KW-1185">Reference proteome</keyword>
<comment type="subcellular location">
    <subcellularLocation>
        <location evidence="1">Mitochondrion inner membrane</location>
        <topology evidence="1">Single-pass membrane protein</topology>
    </subcellularLocation>
</comment>
<proteinExistence type="inferred from homology"/>
<evidence type="ECO:0000256" key="1">
    <source>
        <dbReference type="ARBA" id="ARBA00004434"/>
    </source>
</evidence>
<name>A0ABM0H7G2_CERSS</name>
<dbReference type="InterPro" id="IPR013288">
    <property type="entry name" value="Cyt_c_oxidase_su4"/>
</dbReference>
<dbReference type="SUPFAM" id="SSF81406">
    <property type="entry name" value="Mitochondrial cytochrome c oxidase subunit IV"/>
    <property type="match status" value="1"/>
</dbReference>
<evidence type="ECO:0000256" key="2">
    <source>
        <dbReference type="ARBA" id="ARBA00004673"/>
    </source>
</evidence>
<dbReference type="Proteomes" id="UP000694910">
    <property type="component" value="Unplaced"/>
</dbReference>
<dbReference type="InterPro" id="IPR036639">
    <property type="entry name" value="Cyt_c_oxidase_su4_sf"/>
</dbReference>
<dbReference type="PANTHER" id="PTHR10707:SF12">
    <property type="entry name" value="CYTOCHROME C OXIDASE SUBUNIT 4 ISOFORM 1, MITOCHONDRIAL"/>
    <property type="match status" value="1"/>
</dbReference>
<evidence type="ECO:0000313" key="11">
    <source>
        <dbReference type="RefSeq" id="XP_004421186.1"/>
    </source>
</evidence>
<dbReference type="Gene3D" id="1.10.442.10">
    <property type="entry name" value="Cytochrome c oxidase subunit IV"/>
    <property type="match status" value="1"/>
</dbReference>
<accession>A0ABM0H7G2</accession>
<dbReference type="InterPro" id="IPR004203">
    <property type="entry name" value="Cyt_c_oxidase_su4_fam"/>
</dbReference>
<keyword evidence="5" id="KW-0999">Mitochondrion inner membrane</keyword>
<dbReference type="Pfam" id="PF02936">
    <property type="entry name" value="COX4"/>
    <property type="match status" value="1"/>
</dbReference>
<sequence>MGPAGAVLFNRMVRVRLLEKAASGEAGEQLGISFWTQEIEQRIKQEGYLQDSTLVDVRQKQHSLKEPENCDFCCILAVQPEEEGPHCVGDSVYSTLHITVEEKARAAKKRPESGQEGENQRAVAAAGCRLQSFSLAGKRATSTSVCARAHGSVVKSEDCALPNCVDRRDYPLPDVAHVKNLSASQKALKETEKAPWSSLSTDEQVELRRSKSSESFAEMSRSTNEWKTVAGAATFFIGFAALLLIWEKHCVHGPVPHSSEGAWAAKQTTRMLHMTVSPIQGFSAKWDYDRNKWKK</sequence>
<comment type="similarity">
    <text evidence="3">Belongs to the cytochrome c oxidase IV family.</text>
</comment>
<evidence type="ECO:0000256" key="9">
    <source>
        <dbReference type="ARBA" id="ARBA00031494"/>
    </source>
</evidence>
<evidence type="ECO:0000256" key="7">
    <source>
        <dbReference type="ARBA" id="ARBA00023136"/>
    </source>
</evidence>